<evidence type="ECO:0000313" key="2">
    <source>
        <dbReference type="Proteomes" id="UP000297245"/>
    </source>
</evidence>
<dbReference type="Proteomes" id="UP000297245">
    <property type="component" value="Unassembled WGS sequence"/>
</dbReference>
<dbReference type="EMBL" id="ML179120">
    <property type="protein sequence ID" value="THU99425.1"/>
    <property type="molecule type" value="Genomic_DNA"/>
</dbReference>
<protein>
    <submittedName>
        <fullName evidence="1">Uncharacterized protein</fullName>
    </submittedName>
</protein>
<accession>A0A4V4HGM9</accession>
<evidence type="ECO:0000313" key="1">
    <source>
        <dbReference type="EMBL" id="THU99425.1"/>
    </source>
</evidence>
<keyword evidence="2" id="KW-1185">Reference proteome</keyword>
<sequence>MTGSVLTKWIMKLTQEEHAQLKSGQPGQASSLCVFLVEGIELQEHQRNIELFIMLNKYMTTTQEIKLQKKQTSLMK</sequence>
<reference evidence="1 2" key="1">
    <citation type="journal article" date="2019" name="Nat. Ecol. Evol.">
        <title>Megaphylogeny resolves global patterns of mushroom evolution.</title>
        <authorList>
            <person name="Varga T."/>
            <person name="Krizsan K."/>
            <person name="Foldi C."/>
            <person name="Dima B."/>
            <person name="Sanchez-Garcia M."/>
            <person name="Sanchez-Ramirez S."/>
            <person name="Szollosi G.J."/>
            <person name="Szarkandi J.G."/>
            <person name="Papp V."/>
            <person name="Albert L."/>
            <person name="Andreopoulos W."/>
            <person name="Angelini C."/>
            <person name="Antonin V."/>
            <person name="Barry K.W."/>
            <person name="Bougher N.L."/>
            <person name="Buchanan P."/>
            <person name="Buyck B."/>
            <person name="Bense V."/>
            <person name="Catcheside P."/>
            <person name="Chovatia M."/>
            <person name="Cooper J."/>
            <person name="Damon W."/>
            <person name="Desjardin D."/>
            <person name="Finy P."/>
            <person name="Geml J."/>
            <person name="Haridas S."/>
            <person name="Hughes K."/>
            <person name="Justo A."/>
            <person name="Karasinski D."/>
            <person name="Kautmanova I."/>
            <person name="Kiss B."/>
            <person name="Kocsube S."/>
            <person name="Kotiranta H."/>
            <person name="LaButti K.M."/>
            <person name="Lechner B.E."/>
            <person name="Liimatainen K."/>
            <person name="Lipzen A."/>
            <person name="Lukacs Z."/>
            <person name="Mihaltcheva S."/>
            <person name="Morgado L.N."/>
            <person name="Niskanen T."/>
            <person name="Noordeloos M.E."/>
            <person name="Ohm R.A."/>
            <person name="Ortiz-Santana B."/>
            <person name="Ovrebo C."/>
            <person name="Racz N."/>
            <person name="Riley R."/>
            <person name="Savchenko A."/>
            <person name="Shiryaev A."/>
            <person name="Soop K."/>
            <person name="Spirin V."/>
            <person name="Szebenyi C."/>
            <person name="Tomsovsky M."/>
            <person name="Tulloss R.E."/>
            <person name="Uehling J."/>
            <person name="Grigoriev I.V."/>
            <person name="Vagvolgyi C."/>
            <person name="Papp T."/>
            <person name="Martin F.M."/>
            <person name="Miettinen O."/>
            <person name="Hibbett D.S."/>
            <person name="Nagy L.G."/>
        </authorList>
    </citation>
    <scope>NUCLEOTIDE SEQUENCE [LARGE SCALE GENOMIC DNA]</scope>
    <source>
        <strain evidence="1 2">CBS 962.96</strain>
    </source>
</reference>
<proteinExistence type="predicted"/>
<dbReference type="AlphaFoldDB" id="A0A4V4HGM9"/>
<gene>
    <name evidence="1" type="ORF">K435DRAFT_855710</name>
</gene>
<name>A0A4V4HGM9_DENBC</name>
<organism evidence="1 2">
    <name type="scientific">Dendrothele bispora (strain CBS 962.96)</name>
    <dbReference type="NCBI Taxonomy" id="1314807"/>
    <lineage>
        <taxon>Eukaryota</taxon>
        <taxon>Fungi</taxon>
        <taxon>Dikarya</taxon>
        <taxon>Basidiomycota</taxon>
        <taxon>Agaricomycotina</taxon>
        <taxon>Agaricomycetes</taxon>
        <taxon>Agaricomycetidae</taxon>
        <taxon>Agaricales</taxon>
        <taxon>Agaricales incertae sedis</taxon>
        <taxon>Dendrothele</taxon>
    </lineage>
</organism>